<dbReference type="EMBL" id="VLPL01000011">
    <property type="protein sequence ID" value="TSJ39798.1"/>
    <property type="molecule type" value="Genomic_DNA"/>
</dbReference>
<accession>A0A556MIS2</accession>
<dbReference type="PANTHER" id="PTHR33393:SF12">
    <property type="entry name" value="CAPSULE BIOSYNTHESIS PROTEIN CAPA"/>
    <property type="match status" value="1"/>
</dbReference>
<reference evidence="4 5" key="1">
    <citation type="submission" date="2019-07" db="EMBL/GenBank/DDBJ databases">
        <authorList>
            <person name="Huq M.A."/>
        </authorList>
    </citation>
    <scope>NUCLEOTIDE SEQUENCE [LARGE SCALE GENOMIC DNA]</scope>
    <source>
        <strain evidence="4 5">MAH-3</strain>
    </source>
</reference>
<proteinExistence type="inferred from homology"/>
<keyword evidence="2" id="KW-0732">Signal</keyword>
<dbReference type="RefSeq" id="WP_144334466.1">
    <property type="nucleotide sequence ID" value="NZ_VLPL01000011.1"/>
</dbReference>
<organism evidence="4 5">
    <name type="scientific">Fluviicola chungangensis</name>
    <dbReference type="NCBI Taxonomy" id="2597671"/>
    <lineage>
        <taxon>Bacteria</taxon>
        <taxon>Pseudomonadati</taxon>
        <taxon>Bacteroidota</taxon>
        <taxon>Flavobacteriia</taxon>
        <taxon>Flavobacteriales</taxon>
        <taxon>Crocinitomicaceae</taxon>
        <taxon>Fluviicola</taxon>
    </lineage>
</organism>
<comment type="similarity">
    <text evidence="1">Belongs to the CapA family.</text>
</comment>
<dbReference type="Gene3D" id="3.60.21.10">
    <property type="match status" value="1"/>
</dbReference>
<gene>
    <name evidence="4" type="ORF">FO442_17235</name>
</gene>
<dbReference type="SUPFAM" id="SSF56300">
    <property type="entry name" value="Metallo-dependent phosphatases"/>
    <property type="match status" value="1"/>
</dbReference>
<dbReference type="Proteomes" id="UP000316008">
    <property type="component" value="Unassembled WGS sequence"/>
</dbReference>
<dbReference type="OrthoDB" id="9810906at2"/>
<dbReference type="InterPro" id="IPR052169">
    <property type="entry name" value="CW_Biosynth-Accessory"/>
</dbReference>
<dbReference type="InterPro" id="IPR029052">
    <property type="entry name" value="Metallo-depent_PP-like"/>
</dbReference>
<dbReference type="Pfam" id="PF09587">
    <property type="entry name" value="PGA_cap"/>
    <property type="match status" value="1"/>
</dbReference>
<dbReference type="CDD" id="cd07381">
    <property type="entry name" value="MPP_CapA"/>
    <property type="match status" value="1"/>
</dbReference>
<evidence type="ECO:0000256" key="1">
    <source>
        <dbReference type="ARBA" id="ARBA00005662"/>
    </source>
</evidence>
<evidence type="ECO:0000313" key="4">
    <source>
        <dbReference type="EMBL" id="TSJ39798.1"/>
    </source>
</evidence>
<evidence type="ECO:0000256" key="2">
    <source>
        <dbReference type="SAM" id="SignalP"/>
    </source>
</evidence>
<dbReference type="SMART" id="SM00854">
    <property type="entry name" value="PGA_cap"/>
    <property type="match status" value="1"/>
</dbReference>
<keyword evidence="5" id="KW-1185">Reference proteome</keyword>
<feature type="domain" description="Capsule synthesis protein CapA" evidence="3">
    <location>
        <begin position="27"/>
        <end position="272"/>
    </location>
</feature>
<name>A0A556MIS2_9FLAO</name>
<protein>
    <submittedName>
        <fullName evidence="4">CapA family protein</fullName>
    </submittedName>
</protein>
<feature type="signal peptide" evidence="2">
    <location>
        <begin position="1"/>
        <end position="19"/>
    </location>
</feature>
<dbReference type="InterPro" id="IPR019079">
    <property type="entry name" value="Capsule_synth_CapA"/>
</dbReference>
<feature type="chain" id="PRO_5021755623" evidence="2">
    <location>
        <begin position="20"/>
        <end position="453"/>
    </location>
</feature>
<evidence type="ECO:0000259" key="3">
    <source>
        <dbReference type="SMART" id="SM00854"/>
    </source>
</evidence>
<sequence>MKQLLSILLIIFGFAVSFAQSDSSRLKCLFVGDIMQHGGQIAGAYNEKKDAYDYRDCFQFVKPIIKNADISIANLEVTHAGKPYKGYPQFSAPPELSESLVDVGFNVIITANNHSCDGGSKGVVKTLDVLDRLMVKHTGTFRSKEERNKNYPLLVEKNGFKVAVLNYTYGTNGLSVAAPLIINYIDSAVMEADFKKAREMNVDLIVCTLHWGTEYQSLPNAYQKNWEKFCYDQGADMVIGGHPHVLQPVEVKEIKGEKKLTAWSLGNFVSNQRDRTKDGGMILMAEVKKADGKAVLDKVEYAFTWVYPRQEAVVKPFYILPDFDYNSCRSGFLDTEAKTKYDIFFSDSRALFKEHSKGTTEYRVSDPAMIDQYGKLLKGYYALDYTSVNMTLTEYGEIEDLLHEPSHKVLGVDGEYHWVIGYFKSEEEALKTLKEKNIKTVGNIVFISPTEYK</sequence>
<comment type="caution">
    <text evidence="4">The sequence shown here is derived from an EMBL/GenBank/DDBJ whole genome shotgun (WGS) entry which is preliminary data.</text>
</comment>
<evidence type="ECO:0000313" key="5">
    <source>
        <dbReference type="Proteomes" id="UP000316008"/>
    </source>
</evidence>
<dbReference type="PANTHER" id="PTHR33393">
    <property type="entry name" value="POLYGLUTAMINE SYNTHESIS ACCESSORY PROTEIN RV0574C-RELATED"/>
    <property type="match status" value="1"/>
</dbReference>
<dbReference type="AlphaFoldDB" id="A0A556MIS2"/>